<feature type="region of interest" description="Disordered" evidence="1">
    <location>
        <begin position="70"/>
        <end position="105"/>
    </location>
</feature>
<feature type="non-terminal residue" evidence="2">
    <location>
        <position position="105"/>
    </location>
</feature>
<dbReference type="Proteomes" id="UP001211907">
    <property type="component" value="Unassembled WGS sequence"/>
</dbReference>
<evidence type="ECO:0000256" key="1">
    <source>
        <dbReference type="SAM" id="MobiDB-lite"/>
    </source>
</evidence>
<name>A0AAD5SQA2_9FUNG</name>
<evidence type="ECO:0000313" key="3">
    <source>
        <dbReference type="Proteomes" id="UP001211907"/>
    </source>
</evidence>
<organism evidence="2 3">
    <name type="scientific">Physocladia obscura</name>
    <dbReference type="NCBI Taxonomy" id="109957"/>
    <lineage>
        <taxon>Eukaryota</taxon>
        <taxon>Fungi</taxon>
        <taxon>Fungi incertae sedis</taxon>
        <taxon>Chytridiomycota</taxon>
        <taxon>Chytridiomycota incertae sedis</taxon>
        <taxon>Chytridiomycetes</taxon>
        <taxon>Chytridiales</taxon>
        <taxon>Chytriomycetaceae</taxon>
        <taxon>Physocladia</taxon>
    </lineage>
</organism>
<dbReference type="AlphaFoldDB" id="A0AAD5SQA2"/>
<proteinExistence type="predicted"/>
<sequence>MELDILFRAAEYLAKPSLEHRQTPTSPSSQQQQPHQQHVQQKCWKMCISNLVDNDDVAAADCPHDDSNCIFENATTGTPASSPGIPSPELPPFTDKTGGEQRMRY</sequence>
<reference evidence="2" key="1">
    <citation type="submission" date="2020-05" db="EMBL/GenBank/DDBJ databases">
        <title>Phylogenomic resolution of chytrid fungi.</title>
        <authorList>
            <person name="Stajich J.E."/>
            <person name="Amses K."/>
            <person name="Simmons R."/>
            <person name="Seto K."/>
            <person name="Myers J."/>
            <person name="Bonds A."/>
            <person name="Quandt C.A."/>
            <person name="Barry K."/>
            <person name="Liu P."/>
            <person name="Grigoriev I."/>
            <person name="Longcore J.E."/>
            <person name="James T.Y."/>
        </authorList>
    </citation>
    <scope>NUCLEOTIDE SEQUENCE</scope>
    <source>
        <strain evidence="2">JEL0513</strain>
    </source>
</reference>
<feature type="compositionally biased region" description="Low complexity" evidence="1">
    <location>
        <begin position="23"/>
        <end position="39"/>
    </location>
</feature>
<feature type="region of interest" description="Disordered" evidence="1">
    <location>
        <begin position="14"/>
        <end position="39"/>
    </location>
</feature>
<comment type="caution">
    <text evidence="2">The sequence shown here is derived from an EMBL/GenBank/DDBJ whole genome shotgun (WGS) entry which is preliminary data.</text>
</comment>
<accession>A0AAD5SQA2</accession>
<keyword evidence="3" id="KW-1185">Reference proteome</keyword>
<dbReference type="EMBL" id="JADGJH010003057">
    <property type="protein sequence ID" value="KAJ3093483.1"/>
    <property type="molecule type" value="Genomic_DNA"/>
</dbReference>
<gene>
    <name evidence="2" type="ORF">HK100_006585</name>
</gene>
<evidence type="ECO:0000313" key="2">
    <source>
        <dbReference type="EMBL" id="KAJ3093483.1"/>
    </source>
</evidence>
<protein>
    <submittedName>
        <fullName evidence="2">Uncharacterized protein</fullName>
    </submittedName>
</protein>